<evidence type="ECO:0000313" key="3">
    <source>
        <dbReference type="Proteomes" id="UP001314170"/>
    </source>
</evidence>
<sequence length="174" mass="20025">MNGRISKHNCSESEQKRVEAITSIKSKIDCKQPKKEKNHNQHQDHSLEETSKKCKKMKCSRLNMQQHKGYAQASNDFDLSQFSVSSSNIRERRQGRKWKKQKTNGFPPIFLPVSSQEENGYNKSNFSIGCNDKWVELWLLALHMQPHALLKGELETKLGNLLAPSLFVPTTTLR</sequence>
<reference evidence="2 3" key="1">
    <citation type="submission" date="2024-01" db="EMBL/GenBank/DDBJ databases">
        <authorList>
            <person name="Waweru B."/>
        </authorList>
    </citation>
    <scope>NUCLEOTIDE SEQUENCE [LARGE SCALE GENOMIC DNA]</scope>
</reference>
<gene>
    <name evidence="2" type="ORF">DCAF_LOCUS9876</name>
</gene>
<protein>
    <submittedName>
        <fullName evidence="2">Uncharacterized protein</fullName>
    </submittedName>
</protein>
<dbReference type="AlphaFoldDB" id="A0AAV1REG5"/>
<keyword evidence="3" id="KW-1185">Reference proteome</keyword>
<accession>A0AAV1REG5</accession>
<feature type="region of interest" description="Disordered" evidence="1">
    <location>
        <begin position="25"/>
        <end position="51"/>
    </location>
</feature>
<feature type="compositionally biased region" description="Basic and acidic residues" evidence="1">
    <location>
        <begin position="26"/>
        <end position="51"/>
    </location>
</feature>
<proteinExistence type="predicted"/>
<evidence type="ECO:0000256" key="1">
    <source>
        <dbReference type="SAM" id="MobiDB-lite"/>
    </source>
</evidence>
<evidence type="ECO:0000313" key="2">
    <source>
        <dbReference type="EMBL" id="CAK7334357.1"/>
    </source>
</evidence>
<comment type="caution">
    <text evidence="2">The sequence shown here is derived from an EMBL/GenBank/DDBJ whole genome shotgun (WGS) entry which is preliminary data.</text>
</comment>
<name>A0AAV1REG5_9ROSI</name>
<organism evidence="2 3">
    <name type="scientific">Dovyalis caffra</name>
    <dbReference type="NCBI Taxonomy" id="77055"/>
    <lineage>
        <taxon>Eukaryota</taxon>
        <taxon>Viridiplantae</taxon>
        <taxon>Streptophyta</taxon>
        <taxon>Embryophyta</taxon>
        <taxon>Tracheophyta</taxon>
        <taxon>Spermatophyta</taxon>
        <taxon>Magnoliopsida</taxon>
        <taxon>eudicotyledons</taxon>
        <taxon>Gunneridae</taxon>
        <taxon>Pentapetalae</taxon>
        <taxon>rosids</taxon>
        <taxon>fabids</taxon>
        <taxon>Malpighiales</taxon>
        <taxon>Salicaceae</taxon>
        <taxon>Flacourtieae</taxon>
        <taxon>Dovyalis</taxon>
    </lineage>
</organism>
<dbReference type="Proteomes" id="UP001314170">
    <property type="component" value="Unassembled WGS sequence"/>
</dbReference>
<dbReference type="EMBL" id="CAWUPB010000950">
    <property type="protein sequence ID" value="CAK7334357.1"/>
    <property type="molecule type" value="Genomic_DNA"/>
</dbReference>